<evidence type="ECO:0000313" key="8">
    <source>
        <dbReference type="Proteomes" id="UP001227101"/>
    </source>
</evidence>
<evidence type="ECO:0000313" key="7">
    <source>
        <dbReference type="EMBL" id="WIV56992.1"/>
    </source>
</evidence>
<evidence type="ECO:0000256" key="6">
    <source>
        <dbReference type="SAM" id="Phobius"/>
    </source>
</evidence>
<dbReference type="InterPro" id="IPR050367">
    <property type="entry name" value="APC_superfamily"/>
</dbReference>
<keyword evidence="2 6" id="KW-0812">Transmembrane</keyword>
<gene>
    <name evidence="7" type="ORF">QP939_50975</name>
</gene>
<dbReference type="PANTHER" id="PTHR42770:SF16">
    <property type="entry name" value="AMINO ACID PERMEASE"/>
    <property type="match status" value="1"/>
</dbReference>
<feature type="transmembrane region" description="Helical" evidence="6">
    <location>
        <begin position="88"/>
        <end position="110"/>
    </location>
</feature>
<sequence length="139" mass="14588">MSDTVETRPGLRRSLSVWQAVGLSVALMAPSMAANINPQQTAAAAGRAVPLAFLLSAVGVLLVAYGFVKLCQYYQHAGSVYAFVGATLGPRAGVVSGLGLLGTYTFYAVVTTRPRAPSARLSSPRWGSGRTRRRGARSC</sequence>
<evidence type="ECO:0000256" key="2">
    <source>
        <dbReference type="ARBA" id="ARBA00022692"/>
    </source>
</evidence>
<evidence type="ECO:0000256" key="5">
    <source>
        <dbReference type="SAM" id="MobiDB-lite"/>
    </source>
</evidence>
<dbReference type="Proteomes" id="UP001227101">
    <property type="component" value="Chromosome"/>
</dbReference>
<evidence type="ECO:0000256" key="4">
    <source>
        <dbReference type="ARBA" id="ARBA00023136"/>
    </source>
</evidence>
<feature type="region of interest" description="Disordered" evidence="5">
    <location>
        <begin position="117"/>
        <end position="139"/>
    </location>
</feature>
<keyword evidence="8" id="KW-1185">Reference proteome</keyword>
<dbReference type="RefSeq" id="WP_285454201.1">
    <property type="nucleotide sequence ID" value="NZ_CP127173.1"/>
</dbReference>
<dbReference type="Gene3D" id="1.20.1740.10">
    <property type="entry name" value="Amino acid/polyamine transporter I"/>
    <property type="match status" value="1"/>
</dbReference>
<accession>A0ABY8XMV4</accession>
<evidence type="ECO:0000256" key="1">
    <source>
        <dbReference type="ARBA" id="ARBA00004141"/>
    </source>
</evidence>
<proteinExistence type="predicted"/>
<comment type="subcellular location">
    <subcellularLocation>
        <location evidence="1">Membrane</location>
        <topology evidence="1">Multi-pass membrane protein</topology>
    </subcellularLocation>
</comment>
<dbReference type="EMBL" id="CP127173">
    <property type="protein sequence ID" value="WIV56992.1"/>
    <property type="molecule type" value="Genomic_DNA"/>
</dbReference>
<feature type="transmembrane region" description="Helical" evidence="6">
    <location>
        <begin position="17"/>
        <end position="36"/>
    </location>
</feature>
<protein>
    <recommendedName>
        <fullName evidence="9">Amino acid permease</fullName>
    </recommendedName>
</protein>
<evidence type="ECO:0000256" key="3">
    <source>
        <dbReference type="ARBA" id="ARBA00022989"/>
    </source>
</evidence>
<reference evidence="7 8" key="1">
    <citation type="submission" date="2023-06" db="EMBL/GenBank/DDBJ databases">
        <authorList>
            <person name="Oyuntsetseg B."/>
            <person name="Kim S.B."/>
        </authorList>
    </citation>
    <scope>NUCLEOTIDE SEQUENCE [LARGE SCALE GENOMIC DNA]</scope>
    <source>
        <strain evidence="7 8">2-2</strain>
    </source>
</reference>
<keyword evidence="4 6" id="KW-0472">Membrane</keyword>
<feature type="compositionally biased region" description="Basic residues" evidence="5">
    <location>
        <begin position="130"/>
        <end position="139"/>
    </location>
</feature>
<feature type="transmembrane region" description="Helical" evidence="6">
    <location>
        <begin position="48"/>
        <end position="68"/>
    </location>
</feature>
<name>A0ABY8XMV4_9PSEU</name>
<keyword evidence="3 6" id="KW-1133">Transmembrane helix</keyword>
<evidence type="ECO:0008006" key="9">
    <source>
        <dbReference type="Google" id="ProtNLM"/>
    </source>
</evidence>
<dbReference type="PANTHER" id="PTHR42770">
    <property type="entry name" value="AMINO ACID TRANSPORTER-RELATED"/>
    <property type="match status" value="1"/>
</dbReference>
<organism evidence="7 8">
    <name type="scientific">Amycolatopsis nalaikhensis</name>
    <dbReference type="NCBI Taxonomy" id="715472"/>
    <lineage>
        <taxon>Bacteria</taxon>
        <taxon>Bacillati</taxon>
        <taxon>Actinomycetota</taxon>
        <taxon>Actinomycetes</taxon>
        <taxon>Pseudonocardiales</taxon>
        <taxon>Pseudonocardiaceae</taxon>
        <taxon>Amycolatopsis</taxon>
    </lineage>
</organism>